<feature type="region of interest" description="Disordered" evidence="5">
    <location>
        <begin position="1"/>
        <end position="21"/>
    </location>
</feature>
<feature type="domain" description="GH15-like" evidence="6">
    <location>
        <begin position="33"/>
        <end position="202"/>
    </location>
</feature>
<comment type="caution">
    <text evidence="7">The sequence shown here is derived from an EMBL/GenBank/DDBJ whole genome shotgun (WGS) entry which is preliminary data.</text>
</comment>
<dbReference type="EMBL" id="MHKV01000011">
    <property type="protein sequence ID" value="OGY97423.1"/>
    <property type="molecule type" value="Genomic_DNA"/>
</dbReference>
<dbReference type="InterPro" id="IPR012341">
    <property type="entry name" value="6hp_glycosidase-like_sf"/>
</dbReference>
<dbReference type="UniPathway" id="UPA00163"/>
<evidence type="ECO:0000256" key="2">
    <source>
        <dbReference type="ARBA" id="ARBA00007128"/>
    </source>
</evidence>
<evidence type="ECO:0000256" key="4">
    <source>
        <dbReference type="ARBA" id="ARBA00022860"/>
    </source>
</evidence>
<comment type="similarity">
    <text evidence="2">Belongs to the phosphorylase b kinase regulatory chain family.</text>
</comment>
<dbReference type="Pfam" id="PF00723">
    <property type="entry name" value="Glyco_hydro_15"/>
    <property type="match status" value="1"/>
</dbReference>
<name>A0A1G2C7P9_9BACT</name>
<proteinExistence type="inferred from homology"/>
<comment type="pathway">
    <text evidence="1">Glycan biosynthesis; glycogen metabolism.</text>
</comment>
<dbReference type="AlphaFoldDB" id="A0A1G2C7P9"/>
<sequence length="356" mass="41643">MSALPSGPLRQSESEASRQAFSPERTLAVMESMRRPSGAFVAARTEDYGAFWLRDHLFIVFSYYYLGEYEKLKRGMQVAFDFFRKERYKLERLSFPDDPGKSYEYLNAKVNPDTLEELTREWGHHQLDAIGLFLYLAADLKFKNVDVRRDETDSDILQLLAFYLRNVRYWERPDFGMWEDRWELHSSSIGACVAGLDYGKRERLITVPEELISRGRDALDRLLPRESASRDCDMAQLSLIWPYHIVKNGVADQILENVRSRLVQRHGVNRYWDDAWPHRSKDGVSPEWVLGFDWLSIIHAQRHEMEEARFWFDRSTALMIGDAVPELYVDGNPGEHTPLAWAHAMKLIAWAKIFKK</sequence>
<evidence type="ECO:0000259" key="6">
    <source>
        <dbReference type="Pfam" id="PF00723"/>
    </source>
</evidence>
<organism evidence="7 8">
    <name type="scientific">Candidatus Liptonbacteria bacterium GWC1_60_9</name>
    <dbReference type="NCBI Taxonomy" id="1798645"/>
    <lineage>
        <taxon>Bacteria</taxon>
        <taxon>Candidatus Liptoniibacteriota</taxon>
    </lineage>
</organism>
<dbReference type="GO" id="GO:0005977">
    <property type="term" value="P:glycogen metabolic process"/>
    <property type="evidence" value="ECO:0007669"/>
    <property type="project" value="UniProtKB-UniPathway"/>
</dbReference>
<dbReference type="SUPFAM" id="SSF48208">
    <property type="entry name" value="Six-hairpin glycosidases"/>
    <property type="match status" value="1"/>
</dbReference>
<dbReference type="Gene3D" id="1.50.10.10">
    <property type="match status" value="2"/>
</dbReference>
<dbReference type="InterPro" id="IPR008928">
    <property type="entry name" value="6-hairpin_glycosidase_sf"/>
</dbReference>
<evidence type="ECO:0000256" key="1">
    <source>
        <dbReference type="ARBA" id="ARBA00005131"/>
    </source>
</evidence>
<dbReference type="InterPro" id="IPR011613">
    <property type="entry name" value="GH15-like"/>
</dbReference>
<dbReference type="InterPro" id="IPR008734">
    <property type="entry name" value="PHK_A/B_su"/>
</dbReference>
<protein>
    <recommendedName>
        <fullName evidence="6">GH15-like domain-containing protein</fullName>
    </recommendedName>
</protein>
<dbReference type="GO" id="GO:0005516">
    <property type="term" value="F:calmodulin binding"/>
    <property type="evidence" value="ECO:0007669"/>
    <property type="project" value="UniProtKB-KW"/>
</dbReference>
<keyword evidence="3" id="KW-0119">Carbohydrate metabolism</keyword>
<evidence type="ECO:0000313" key="7">
    <source>
        <dbReference type="EMBL" id="OGY97423.1"/>
    </source>
</evidence>
<accession>A0A1G2C7P9</accession>
<dbReference type="PANTHER" id="PTHR10749:SF8">
    <property type="entry name" value="PHOSPHORYLASE B KINASE REGULATORY SUBUNIT BETA"/>
    <property type="match status" value="1"/>
</dbReference>
<reference evidence="7 8" key="1">
    <citation type="journal article" date="2016" name="Nat. Commun.">
        <title>Thousands of microbial genomes shed light on interconnected biogeochemical processes in an aquifer system.</title>
        <authorList>
            <person name="Anantharaman K."/>
            <person name="Brown C.T."/>
            <person name="Hug L.A."/>
            <person name="Sharon I."/>
            <person name="Castelle C.J."/>
            <person name="Probst A.J."/>
            <person name="Thomas B.C."/>
            <person name="Singh A."/>
            <person name="Wilkins M.J."/>
            <person name="Karaoz U."/>
            <person name="Brodie E.L."/>
            <person name="Williams K.H."/>
            <person name="Hubbard S.S."/>
            <person name="Banfield J.F."/>
        </authorList>
    </citation>
    <scope>NUCLEOTIDE SEQUENCE [LARGE SCALE GENOMIC DNA]</scope>
</reference>
<dbReference type="GO" id="GO:0005964">
    <property type="term" value="C:phosphorylase kinase complex"/>
    <property type="evidence" value="ECO:0007669"/>
    <property type="project" value="TreeGrafter"/>
</dbReference>
<evidence type="ECO:0000256" key="5">
    <source>
        <dbReference type="SAM" id="MobiDB-lite"/>
    </source>
</evidence>
<evidence type="ECO:0000313" key="8">
    <source>
        <dbReference type="Proteomes" id="UP000176349"/>
    </source>
</evidence>
<gene>
    <name evidence="7" type="ORF">A2128_00100</name>
</gene>
<keyword evidence="3" id="KW-0321">Glycogen metabolism</keyword>
<dbReference type="Proteomes" id="UP000176349">
    <property type="component" value="Unassembled WGS sequence"/>
</dbReference>
<keyword evidence="4" id="KW-0112">Calmodulin-binding</keyword>
<evidence type="ECO:0000256" key="3">
    <source>
        <dbReference type="ARBA" id="ARBA00022600"/>
    </source>
</evidence>
<dbReference type="PANTHER" id="PTHR10749">
    <property type="entry name" value="PHOSPHORYLASE B KINASE REGULATORY SUBUNIT"/>
    <property type="match status" value="1"/>
</dbReference>